<protein>
    <submittedName>
        <fullName evidence="2">Lipase</fullName>
    </submittedName>
</protein>
<dbReference type="AlphaFoldDB" id="A0A919VII8"/>
<dbReference type="CDD" id="cd01834">
    <property type="entry name" value="SGNH_hydrolase_like_2"/>
    <property type="match status" value="1"/>
</dbReference>
<comment type="caution">
    <text evidence="2">The sequence shown here is derived from an EMBL/GenBank/DDBJ whole genome shotgun (WGS) entry which is preliminary data.</text>
</comment>
<dbReference type="Pfam" id="PF13472">
    <property type="entry name" value="Lipase_GDSL_2"/>
    <property type="match status" value="1"/>
</dbReference>
<keyword evidence="3" id="KW-1185">Reference proteome</keyword>
<dbReference type="Proteomes" id="UP000680865">
    <property type="component" value="Unassembled WGS sequence"/>
</dbReference>
<evidence type="ECO:0000313" key="3">
    <source>
        <dbReference type="Proteomes" id="UP000680865"/>
    </source>
</evidence>
<dbReference type="InterPro" id="IPR051532">
    <property type="entry name" value="Ester_Hydrolysis_Enzymes"/>
</dbReference>
<evidence type="ECO:0000259" key="1">
    <source>
        <dbReference type="Pfam" id="PF13472"/>
    </source>
</evidence>
<feature type="domain" description="SGNH hydrolase-type esterase" evidence="1">
    <location>
        <begin position="11"/>
        <end position="196"/>
    </location>
</feature>
<evidence type="ECO:0000313" key="2">
    <source>
        <dbReference type="EMBL" id="GIM67078.1"/>
    </source>
</evidence>
<dbReference type="PANTHER" id="PTHR30383">
    <property type="entry name" value="THIOESTERASE 1/PROTEASE 1/LYSOPHOSPHOLIPASE L1"/>
    <property type="match status" value="1"/>
</dbReference>
<dbReference type="InterPro" id="IPR013830">
    <property type="entry name" value="SGNH_hydro"/>
</dbReference>
<sequence length="213" mass="23509">MLFTAGQRIVFIGDSITDCDRRGAAAPYGDGYVDLVRSFVTARQPELGLTWVNRGVGGDTVRDLAARWEVDAIGTAPDWLSVMIGINDIWHAFGSHPDRAVPIDEYAKTLRDLLRTAVDRTGCRLIVAEPYIIEPDRGEPQRAETDRYCVVVREIAAEFDAVAIRTQDAFDEVLRSTAARDWAEDRIHPNRPGHAVIAEAYFSALKGVPTIGA</sequence>
<accession>A0A919VII8</accession>
<dbReference type="SUPFAM" id="SSF52266">
    <property type="entry name" value="SGNH hydrolase"/>
    <property type="match status" value="1"/>
</dbReference>
<dbReference type="EMBL" id="BOQP01000003">
    <property type="protein sequence ID" value="GIM67078.1"/>
    <property type="molecule type" value="Genomic_DNA"/>
</dbReference>
<gene>
    <name evidence="2" type="ORF">Aco04nite_04680</name>
</gene>
<organism evidence="2 3">
    <name type="scientific">Winogradskya consettensis</name>
    <dbReference type="NCBI Taxonomy" id="113560"/>
    <lineage>
        <taxon>Bacteria</taxon>
        <taxon>Bacillati</taxon>
        <taxon>Actinomycetota</taxon>
        <taxon>Actinomycetes</taxon>
        <taxon>Micromonosporales</taxon>
        <taxon>Micromonosporaceae</taxon>
        <taxon>Winogradskya</taxon>
    </lineage>
</organism>
<proteinExistence type="predicted"/>
<reference evidence="2" key="1">
    <citation type="submission" date="2021-03" db="EMBL/GenBank/DDBJ databases">
        <title>Whole genome shotgun sequence of Actinoplanes consettensis NBRC 14913.</title>
        <authorList>
            <person name="Komaki H."/>
            <person name="Tamura T."/>
        </authorList>
    </citation>
    <scope>NUCLEOTIDE SEQUENCE</scope>
    <source>
        <strain evidence="2">NBRC 14913</strain>
    </source>
</reference>
<dbReference type="InterPro" id="IPR036514">
    <property type="entry name" value="SGNH_hydro_sf"/>
</dbReference>
<dbReference type="PANTHER" id="PTHR30383:SF5">
    <property type="entry name" value="SGNH HYDROLASE-TYPE ESTERASE DOMAIN-CONTAINING PROTEIN"/>
    <property type="match status" value="1"/>
</dbReference>
<dbReference type="GO" id="GO:0004622">
    <property type="term" value="F:phosphatidylcholine lysophospholipase activity"/>
    <property type="evidence" value="ECO:0007669"/>
    <property type="project" value="TreeGrafter"/>
</dbReference>
<dbReference type="RefSeq" id="WP_212995535.1">
    <property type="nucleotide sequence ID" value="NZ_BAAATW010000009.1"/>
</dbReference>
<name>A0A919VII8_9ACTN</name>
<dbReference type="Gene3D" id="3.40.50.1110">
    <property type="entry name" value="SGNH hydrolase"/>
    <property type="match status" value="1"/>
</dbReference>